<dbReference type="PRINTS" id="PR00111">
    <property type="entry name" value="ABHYDROLASE"/>
</dbReference>
<dbReference type="InterPro" id="IPR050266">
    <property type="entry name" value="AB_hydrolase_sf"/>
</dbReference>
<name>A0A2V4AKC6_9PSEU</name>
<dbReference type="GO" id="GO:0016020">
    <property type="term" value="C:membrane"/>
    <property type="evidence" value="ECO:0007669"/>
    <property type="project" value="TreeGrafter"/>
</dbReference>
<dbReference type="RefSeq" id="WP_112283779.1">
    <property type="nucleotide sequence ID" value="NZ_MASW01000006.1"/>
</dbReference>
<dbReference type="InterPro" id="IPR029058">
    <property type="entry name" value="AB_hydrolase_fold"/>
</dbReference>
<dbReference type="OrthoDB" id="5513277at2"/>
<dbReference type="Pfam" id="PF12697">
    <property type="entry name" value="Abhydrolase_6"/>
    <property type="match status" value="1"/>
</dbReference>
<dbReference type="PANTHER" id="PTHR43798">
    <property type="entry name" value="MONOACYLGLYCEROL LIPASE"/>
    <property type="match status" value="1"/>
</dbReference>
<dbReference type="GO" id="GO:0016787">
    <property type="term" value="F:hydrolase activity"/>
    <property type="evidence" value="ECO:0007669"/>
    <property type="project" value="UniProtKB-KW"/>
</dbReference>
<reference evidence="2 3" key="1">
    <citation type="submission" date="2016-07" db="EMBL/GenBank/DDBJ databases">
        <title>Draft genome sequence of Prauserella muralis DSM 45305, isolated from a mould-covered wall in an indoor environment.</title>
        <authorList>
            <person name="Ruckert C."/>
            <person name="Albersmeier A."/>
            <person name="Jiang C.-L."/>
            <person name="Jiang Y."/>
            <person name="Kalinowski J."/>
            <person name="Schneider O."/>
            <person name="Winkler A."/>
            <person name="Zotchev S.B."/>
        </authorList>
    </citation>
    <scope>NUCLEOTIDE SEQUENCE [LARGE SCALE GENOMIC DNA]</scope>
    <source>
        <strain evidence="2 3">DSM 45305</strain>
    </source>
</reference>
<protein>
    <submittedName>
        <fullName evidence="2">Alpha/beta hydrolase</fullName>
    </submittedName>
</protein>
<organism evidence="2 3">
    <name type="scientific">Prauserella muralis</name>
    <dbReference type="NCBI Taxonomy" id="588067"/>
    <lineage>
        <taxon>Bacteria</taxon>
        <taxon>Bacillati</taxon>
        <taxon>Actinomycetota</taxon>
        <taxon>Actinomycetes</taxon>
        <taxon>Pseudonocardiales</taxon>
        <taxon>Pseudonocardiaceae</taxon>
        <taxon>Prauserella</taxon>
    </lineage>
</organism>
<keyword evidence="2" id="KW-0378">Hydrolase</keyword>
<dbReference type="EMBL" id="MASW01000006">
    <property type="protein sequence ID" value="PXY20748.1"/>
    <property type="molecule type" value="Genomic_DNA"/>
</dbReference>
<gene>
    <name evidence="2" type="ORF">BAY60_24800</name>
</gene>
<sequence>MTGPVPIYRSARGRQVIESAYQEALRSWPVPARQHTVTTAQGDTFVIDSGAEGAPPAVLLHGSGTNTAMWRDDVATWAEHVRVLAVDLIGEPGLSAPARPPLGSAAYAAWLDEVLDARGLAEVSLVGASLGGWLALDYATRRPHRVRRLVCLCPGGIGRQKVGWLPRALLLRRLGRWGQRKALESVAGLTTPEARPLLDAMVPVFREFRPRTQRLPVFTDEQLATLTMPTLIVAGERDAMFDSQDTARRAQACLPSATVRILPGVGHSIIGQTETILAFLRDEGR</sequence>
<evidence type="ECO:0000313" key="2">
    <source>
        <dbReference type="EMBL" id="PXY20748.1"/>
    </source>
</evidence>
<dbReference type="Gene3D" id="3.40.50.1820">
    <property type="entry name" value="alpha/beta hydrolase"/>
    <property type="match status" value="1"/>
</dbReference>
<dbReference type="AlphaFoldDB" id="A0A2V4AKC6"/>
<proteinExistence type="predicted"/>
<feature type="domain" description="AB hydrolase-1" evidence="1">
    <location>
        <begin position="58"/>
        <end position="271"/>
    </location>
</feature>
<dbReference type="Proteomes" id="UP000249915">
    <property type="component" value="Unassembled WGS sequence"/>
</dbReference>
<evidence type="ECO:0000259" key="1">
    <source>
        <dbReference type="Pfam" id="PF12697"/>
    </source>
</evidence>
<accession>A0A2V4AKC6</accession>
<dbReference type="SUPFAM" id="SSF53474">
    <property type="entry name" value="alpha/beta-Hydrolases"/>
    <property type="match status" value="1"/>
</dbReference>
<dbReference type="PANTHER" id="PTHR43798:SF33">
    <property type="entry name" value="HYDROLASE, PUTATIVE (AFU_ORTHOLOGUE AFUA_2G14860)-RELATED"/>
    <property type="match status" value="1"/>
</dbReference>
<dbReference type="InterPro" id="IPR000073">
    <property type="entry name" value="AB_hydrolase_1"/>
</dbReference>
<evidence type="ECO:0000313" key="3">
    <source>
        <dbReference type="Proteomes" id="UP000249915"/>
    </source>
</evidence>
<keyword evidence="3" id="KW-1185">Reference proteome</keyword>
<comment type="caution">
    <text evidence="2">The sequence shown here is derived from an EMBL/GenBank/DDBJ whole genome shotgun (WGS) entry which is preliminary data.</text>
</comment>